<dbReference type="Gene3D" id="3.40.50.1820">
    <property type="entry name" value="alpha/beta hydrolase"/>
    <property type="match status" value="1"/>
</dbReference>
<dbReference type="SUPFAM" id="SSF53474">
    <property type="entry name" value="alpha/beta-Hydrolases"/>
    <property type="match status" value="1"/>
</dbReference>
<evidence type="ECO:0000313" key="3">
    <source>
        <dbReference type="EMBL" id="GAA1550185.1"/>
    </source>
</evidence>
<evidence type="ECO:0000259" key="2">
    <source>
        <dbReference type="Pfam" id="PF00561"/>
    </source>
</evidence>
<dbReference type="InterPro" id="IPR029058">
    <property type="entry name" value="AB_hydrolase_fold"/>
</dbReference>
<keyword evidence="4" id="KW-1185">Reference proteome</keyword>
<dbReference type="EMBL" id="BAAANV010000052">
    <property type="protein sequence ID" value="GAA1550185.1"/>
    <property type="molecule type" value="Genomic_DNA"/>
</dbReference>
<proteinExistence type="predicted"/>
<reference evidence="3 4" key="1">
    <citation type="journal article" date="2019" name="Int. J. Syst. Evol. Microbiol.">
        <title>The Global Catalogue of Microorganisms (GCM) 10K type strain sequencing project: providing services to taxonomists for standard genome sequencing and annotation.</title>
        <authorList>
            <consortium name="The Broad Institute Genomics Platform"/>
            <consortium name="The Broad Institute Genome Sequencing Center for Infectious Disease"/>
            <person name="Wu L."/>
            <person name="Ma J."/>
        </authorList>
    </citation>
    <scope>NUCLEOTIDE SEQUENCE [LARGE SCALE GENOMIC DNA]</scope>
    <source>
        <strain evidence="3 4">JCM 14588</strain>
    </source>
</reference>
<dbReference type="InterPro" id="IPR019587">
    <property type="entry name" value="Polyketide_cyclase/dehydratase"/>
</dbReference>
<evidence type="ECO:0000313" key="4">
    <source>
        <dbReference type="Proteomes" id="UP001501288"/>
    </source>
</evidence>
<dbReference type="Pfam" id="PF10604">
    <property type="entry name" value="Polyketide_cyc2"/>
    <property type="match status" value="1"/>
</dbReference>
<gene>
    <name evidence="3" type="ORF">GCM10009762_24030</name>
</gene>
<dbReference type="InterPro" id="IPR000639">
    <property type="entry name" value="Epox_hydrolase-like"/>
</dbReference>
<dbReference type="PRINTS" id="PR00412">
    <property type="entry name" value="EPOXHYDRLASE"/>
</dbReference>
<dbReference type="InterPro" id="IPR023393">
    <property type="entry name" value="START-like_dom_sf"/>
</dbReference>
<organism evidence="3 4">
    <name type="scientific">Dermacoccus barathri</name>
    <dbReference type="NCBI Taxonomy" id="322601"/>
    <lineage>
        <taxon>Bacteria</taxon>
        <taxon>Bacillati</taxon>
        <taxon>Actinomycetota</taxon>
        <taxon>Actinomycetes</taxon>
        <taxon>Micrococcales</taxon>
        <taxon>Dermacoccaceae</taxon>
        <taxon>Dermacoccus</taxon>
    </lineage>
</organism>
<dbReference type="Pfam" id="PF00561">
    <property type="entry name" value="Abhydrolase_1"/>
    <property type="match status" value="1"/>
</dbReference>
<dbReference type="SUPFAM" id="SSF55961">
    <property type="entry name" value="Bet v1-like"/>
    <property type="match status" value="1"/>
</dbReference>
<protein>
    <recommendedName>
        <fullName evidence="2">AB hydrolase-1 domain-containing protein</fullName>
    </recommendedName>
</protein>
<dbReference type="PANTHER" id="PTHR43329">
    <property type="entry name" value="EPOXIDE HYDROLASE"/>
    <property type="match status" value="1"/>
</dbReference>
<accession>A0ABN2C2R9</accession>
<dbReference type="InterPro" id="IPR000073">
    <property type="entry name" value="AB_hydrolase_1"/>
</dbReference>
<keyword evidence="1" id="KW-0378">Hydrolase</keyword>
<name>A0ABN2C2R9_9MICO</name>
<comment type="caution">
    <text evidence="3">The sequence shown here is derived from an EMBL/GenBank/DDBJ whole genome shotgun (WGS) entry which is preliminary data.</text>
</comment>
<dbReference type="Proteomes" id="UP001501288">
    <property type="component" value="Unassembled WGS sequence"/>
</dbReference>
<sequence length="450" mass="49795">MTSFRNHALTFDVVDEGPLDGEIVVLLHGFPERASSWRGVTARLNEAGYRTIAPDQRGYSPGARPRRRRDYAMPRLAQDVVALIDTLDAPIHLVGHDWGSAVAWTVTAHHPDRIRTLTAISVPHPEAFLRAMRGRQLARSWYMGAFQLPKVPELLARRAGGVMDRAMRAGGMTPDEVARFRTEIVDDGALPGGLGWYRGLPFSSQSCPAVRVSTTMVWSTGDDFIDAAGVRACGNHVEAPYELVVLEGANHWLPSQCPAAVADVILRRAEGTPTTRGNRSEASTFLASRYGGLMAESLESDVIIDAPVERVWEVVSDLRRMPQWSPQCRKVIARGPIRQGTFMLNINRDGKLWWPTRSKVTDFSHQQRVAFRVLDNNTEWSFTLVPEGERTRLVERRDVPTRGTTQISRVLIDKVLGGEADFEANLVAGMNATLKRIKASVETSKAGPSA</sequence>
<feature type="domain" description="AB hydrolase-1" evidence="2">
    <location>
        <begin position="23"/>
        <end position="253"/>
    </location>
</feature>
<dbReference type="Gene3D" id="3.30.530.20">
    <property type="match status" value="1"/>
</dbReference>
<dbReference type="PRINTS" id="PR00111">
    <property type="entry name" value="ABHYDROLASE"/>
</dbReference>
<dbReference type="CDD" id="cd07812">
    <property type="entry name" value="SRPBCC"/>
    <property type="match status" value="1"/>
</dbReference>
<evidence type="ECO:0000256" key="1">
    <source>
        <dbReference type="ARBA" id="ARBA00022801"/>
    </source>
</evidence>